<name>A0A381RPV0_9ZZZZ</name>
<organism evidence="9">
    <name type="scientific">marine metagenome</name>
    <dbReference type="NCBI Taxonomy" id="408172"/>
    <lineage>
        <taxon>unclassified sequences</taxon>
        <taxon>metagenomes</taxon>
        <taxon>ecological metagenomes</taxon>
    </lineage>
</organism>
<keyword evidence="5" id="KW-0067">ATP-binding</keyword>
<keyword evidence="2" id="KW-0808">Transferase</keyword>
<protein>
    <recommendedName>
        <fullName evidence="10">Four-carbon acid sugar kinase nucleotide binding domain-containing protein</fullName>
    </recommendedName>
</protein>
<dbReference type="Pfam" id="PF07005">
    <property type="entry name" value="SBD_N"/>
    <property type="match status" value="1"/>
</dbReference>
<proteinExistence type="inferred from homology"/>
<reference evidence="9" key="1">
    <citation type="submission" date="2018-05" db="EMBL/GenBank/DDBJ databases">
        <authorList>
            <person name="Lanie J.A."/>
            <person name="Ng W.-L."/>
            <person name="Kazmierczak K.M."/>
            <person name="Andrzejewski T.M."/>
            <person name="Davidsen T.M."/>
            <person name="Wayne K.J."/>
            <person name="Tettelin H."/>
            <person name="Glass J.I."/>
            <person name="Rusch D."/>
            <person name="Podicherti R."/>
            <person name="Tsui H.-C.T."/>
            <person name="Winkler M.E."/>
        </authorList>
    </citation>
    <scope>NUCLEOTIDE SEQUENCE</scope>
</reference>
<evidence type="ECO:0000256" key="3">
    <source>
        <dbReference type="ARBA" id="ARBA00022741"/>
    </source>
</evidence>
<dbReference type="GO" id="GO:0005524">
    <property type="term" value="F:ATP binding"/>
    <property type="evidence" value="ECO:0007669"/>
    <property type="project" value="UniProtKB-KW"/>
</dbReference>
<dbReference type="SUPFAM" id="SSF142764">
    <property type="entry name" value="YgbK-like"/>
    <property type="match status" value="1"/>
</dbReference>
<evidence type="ECO:0000259" key="8">
    <source>
        <dbReference type="Pfam" id="PF17042"/>
    </source>
</evidence>
<dbReference type="InterPro" id="IPR010737">
    <property type="entry name" value="4-carb_acid_sugar_kinase_N"/>
</dbReference>
<gene>
    <name evidence="9" type="ORF">METZ01_LOCUS46780</name>
</gene>
<comment type="similarity">
    <text evidence="1">Belongs to the four-carbon acid sugar kinase family.</text>
</comment>
<dbReference type="Gene3D" id="3.40.50.10840">
    <property type="entry name" value="Putative sugar-binding, N-terminal domain"/>
    <property type="match status" value="1"/>
</dbReference>
<keyword evidence="3" id="KW-0547">Nucleotide-binding</keyword>
<evidence type="ECO:0000256" key="2">
    <source>
        <dbReference type="ARBA" id="ARBA00022679"/>
    </source>
</evidence>
<dbReference type="GO" id="GO:0016301">
    <property type="term" value="F:kinase activity"/>
    <property type="evidence" value="ECO:0007669"/>
    <property type="project" value="UniProtKB-KW"/>
</dbReference>
<dbReference type="InterPro" id="IPR042213">
    <property type="entry name" value="NBD_C_sf"/>
</dbReference>
<evidence type="ECO:0000256" key="6">
    <source>
        <dbReference type="ARBA" id="ARBA00023277"/>
    </source>
</evidence>
<dbReference type="EMBL" id="UINC01002188">
    <property type="protein sequence ID" value="SUZ93926.1"/>
    <property type="molecule type" value="Genomic_DNA"/>
</dbReference>
<feature type="non-terminal residue" evidence="9">
    <location>
        <position position="1"/>
    </location>
</feature>
<feature type="domain" description="Four-carbon acid sugar kinase N-terminal" evidence="7">
    <location>
        <begin position="1"/>
        <end position="238"/>
    </location>
</feature>
<evidence type="ECO:0000256" key="1">
    <source>
        <dbReference type="ARBA" id="ARBA00005715"/>
    </source>
</evidence>
<evidence type="ECO:0000313" key="9">
    <source>
        <dbReference type="EMBL" id="SUZ93926.1"/>
    </source>
</evidence>
<feature type="domain" description="Four-carbon acid sugar kinase nucleotide binding" evidence="8">
    <location>
        <begin position="262"/>
        <end position="422"/>
    </location>
</feature>
<keyword evidence="4" id="KW-0418">Kinase</keyword>
<accession>A0A381RPV0</accession>
<dbReference type="InterPro" id="IPR031475">
    <property type="entry name" value="NBD_C"/>
</dbReference>
<evidence type="ECO:0008006" key="10">
    <source>
        <dbReference type="Google" id="ProtNLM"/>
    </source>
</evidence>
<dbReference type="Gene3D" id="3.40.980.20">
    <property type="entry name" value="Four-carbon acid sugar kinase, nucleotide binding domain"/>
    <property type="match status" value="1"/>
</dbReference>
<dbReference type="AlphaFoldDB" id="A0A381RPV0"/>
<dbReference type="InterPro" id="IPR037051">
    <property type="entry name" value="4-carb_acid_sugar_kinase_N_sf"/>
</dbReference>
<dbReference type="Pfam" id="PF17042">
    <property type="entry name" value="NBD_C"/>
    <property type="match status" value="1"/>
</dbReference>
<evidence type="ECO:0000256" key="5">
    <source>
        <dbReference type="ARBA" id="ARBA00022840"/>
    </source>
</evidence>
<evidence type="ECO:0000259" key="7">
    <source>
        <dbReference type="Pfam" id="PF07005"/>
    </source>
</evidence>
<evidence type="ECO:0000256" key="4">
    <source>
        <dbReference type="ARBA" id="ARBA00022777"/>
    </source>
</evidence>
<keyword evidence="6" id="KW-0119">Carbohydrate metabolism</keyword>
<sequence>VLDDDPTGPQTVHDVALITDWSKEALLSEFGTSERATFILTNSRSVTQSEAVKINAEVGRNILLASLDLGKPISVISRSDSTLRGHFPSEVEALAGALNPDTGYDGLIFIPFFIEGGRYTVGNVQYAKEGQNLVPVAETPFAKDTAFGYKSSNLTEWMEEKYEGRVKAEDISTISIEDIRLGGPSKVQQLLEELRRGEICIVNAADMRDLDVVALAVLRTERLGKRFLFRTSASFVRSRIAQGEQRMLTREEIASSDEGGALILVGSHVEGSTLQLEKLLDLPGMNGIELDVLRVIDGTSGLIRSIINQVEEHLLRSEDVTIYTSRELVTGESTEEYLRIGAAVTDVMSAVVAGISVKPRYLVSKGGMTSSNVAKNGLNIKRALVPGQIFPGVLVLQMGSEAKYPGTRFILFPGNVGDPDAIVDVVRKMYPSDAGV</sequence>